<dbReference type="Pfam" id="PF02458">
    <property type="entry name" value="Transferase"/>
    <property type="match status" value="1"/>
</dbReference>
<reference evidence="1" key="4">
    <citation type="submission" date="2019-03" db="UniProtKB">
        <authorList>
            <consortium name="EnsemblPlants"/>
        </authorList>
    </citation>
    <scope>IDENTIFICATION</scope>
</reference>
<dbReference type="Proteomes" id="UP000015105">
    <property type="component" value="Chromosome 7D"/>
</dbReference>
<protein>
    <submittedName>
        <fullName evidence="1">Uncharacterized protein</fullName>
    </submittedName>
</protein>
<name>A0A453T3G7_AEGTS</name>
<dbReference type="Gene3D" id="3.30.559.10">
    <property type="entry name" value="Chloramphenicol acetyltransferase-like domain"/>
    <property type="match status" value="1"/>
</dbReference>
<dbReference type="InterPro" id="IPR023213">
    <property type="entry name" value="CAT-like_dom_sf"/>
</dbReference>
<dbReference type="EnsemblPlants" id="AET7Gv21220100.1">
    <property type="protein sequence ID" value="AET7Gv21220100.1"/>
    <property type="gene ID" value="AET7Gv21220100"/>
</dbReference>
<dbReference type="GO" id="GO:0016747">
    <property type="term" value="F:acyltransferase activity, transferring groups other than amino-acyl groups"/>
    <property type="evidence" value="ECO:0007669"/>
    <property type="project" value="UniProtKB-ARBA"/>
</dbReference>
<sequence>MRAHGLSPSETSTIRISMDGRRRMAALPGYFGNLVLWAFPRSTVGGLLSRPLKHTAETIGCSYKVLRGANSWCASEVLRGTYERSNCLPPLEIDVASLPTIESSMSMPGL</sequence>
<accession>A0A453T3G7</accession>
<evidence type="ECO:0000313" key="2">
    <source>
        <dbReference type="Proteomes" id="UP000015105"/>
    </source>
</evidence>
<reference evidence="1" key="5">
    <citation type="journal article" date="2021" name="G3 (Bethesda)">
        <title>Aegilops tauschii genome assembly Aet v5.0 features greater sequence contiguity and improved annotation.</title>
        <authorList>
            <person name="Wang L."/>
            <person name="Zhu T."/>
            <person name="Rodriguez J.C."/>
            <person name="Deal K.R."/>
            <person name="Dubcovsky J."/>
            <person name="McGuire P.E."/>
            <person name="Lux T."/>
            <person name="Spannagl M."/>
            <person name="Mayer K.F.X."/>
            <person name="Baldrich P."/>
            <person name="Meyers B.C."/>
            <person name="Huo N."/>
            <person name="Gu Y.Q."/>
            <person name="Zhou H."/>
            <person name="Devos K.M."/>
            <person name="Bennetzen J.L."/>
            <person name="Unver T."/>
            <person name="Budak H."/>
            <person name="Gulick P.J."/>
            <person name="Galiba G."/>
            <person name="Kalapos B."/>
            <person name="Nelson D.R."/>
            <person name="Li P."/>
            <person name="You F.M."/>
            <person name="Luo M.C."/>
            <person name="Dvorak J."/>
        </authorList>
    </citation>
    <scope>NUCLEOTIDE SEQUENCE [LARGE SCALE GENOMIC DNA]</scope>
    <source>
        <strain evidence="1">cv. AL8/78</strain>
    </source>
</reference>
<dbReference type="AlphaFoldDB" id="A0A453T3G7"/>
<reference evidence="2" key="2">
    <citation type="journal article" date="2017" name="Nat. Plants">
        <title>The Aegilops tauschii genome reveals multiple impacts of transposons.</title>
        <authorList>
            <person name="Zhao G."/>
            <person name="Zou C."/>
            <person name="Li K."/>
            <person name="Wang K."/>
            <person name="Li T."/>
            <person name="Gao L."/>
            <person name="Zhang X."/>
            <person name="Wang H."/>
            <person name="Yang Z."/>
            <person name="Liu X."/>
            <person name="Jiang W."/>
            <person name="Mao L."/>
            <person name="Kong X."/>
            <person name="Jiao Y."/>
            <person name="Jia J."/>
        </authorList>
    </citation>
    <scope>NUCLEOTIDE SEQUENCE [LARGE SCALE GENOMIC DNA]</scope>
    <source>
        <strain evidence="2">cv. AL8/78</strain>
    </source>
</reference>
<dbReference type="STRING" id="200361.A0A453T3G7"/>
<reference evidence="2" key="1">
    <citation type="journal article" date="2014" name="Science">
        <title>Ancient hybridizations among the ancestral genomes of bread wheat.</title>
        <authorList>
            <consortium name="International Wheat Genome Sequencing Consortium,"/>
            <person name="Marcussen T."/>
            <person name="Sandve S.R."/>
            <person name="Heier L."/>
            <person name="Spannagl M."/>
            <person name="Pfeifer M."/>
            <person name="Jakobsen K.S."/>
            <person name="Wulff B.B."/>
            <person name="Steuernagel B."/>
            <person name="Mayer K.F."/>
            <person name="Olsen O.A."/>
        </authorList>
    </citation>
    <scope>NUCLEOTIDE SEQUENCE [LARGE SCALE GENOMIC DNA]</scope>
    <source>
        <strain evidence="2">cv. AL8/78</strain>
    </source>
</reference>
<organism evidence="1 2">
    <name type="scientific">Aegilops tauschii subsp. strangulata</name>
    <name type="common">Goatgrass</name>
    <dbReference type="NCBI Taxonomy" id="200361"/>
    <lineage>
        <taxon>Eukaryota</taxon>
        <taxon>Viridiplantae</taxon>
        <taxon>Streptophyta</taxon>
        <taxon>Embryophyta</taxon>
        <taxon>Tracheophyta</taxon>
        <taxon>Spermatophyta</taxon>
        <taxon>Magnoliopsida</taxon>
        <taxon>Liliopsida</taxon>
        <taxon>Poales</taxon>
        <taxon>Poaceae</taxon>
        <taxon>BOP clade</taxon>
        <taxon>Pooideae</taxon>
        <taxon>Triticodae</taxon>
        <taxon>Triticeae</taxon>
        <taxon>Triticinae</taxon>
        <taxon>Aegilops</taxon>
    </lineage>
</organism>
<reference evidence="1" key="3">
    <citation type="journal article" date="2017" name="Nature">
        <title>Genome sequence of the progenitor of the wheat D genome Aegilops tauschii.</title>
        <authorList>
            <person name="Luo M.C."/>
            <person name="Gu Y.Q."/>
            <person name="Puiu D."/>
            <person name="Wang H."/>
            <person name="Twardziok S.O."/>
            <person name="Deal K.R."/>
            <person name="Huo N."/>
            <person name="Zhu T."/>
            <person name="Wang L."/>
            <person name="Wang Y."/>
            <person name="McGuire P.E."/>
            <person name="Liu S."/>
            <person name="Long H."/>
            <person name="Ramasamy R.K."/>
            <person name="Rodriguez J.C."/>
            <person name="Van S.L."/>
            <person name="Yuan L."/>
            <person name="Wang Z."/>
            <person name="Xia Z."/>
            <person name="Xiao L."/>
            <person name="Anderson O.D."/>
            <person name="Ouyang S."/>
            <person name="Liang Y."/>
            <person name="Zimin A.V."/>
            <person name="Pertea G."/>
            <person name="Qi P."/>
            <person name="Bennetzen J.L."/>
            <person name="Dai X."/>
            <person name="Dawson M.W."/>
            <person name="Muller H.G."/>
            <person name="Kugler K."/>
            <person name="Rivarola-Duarte L."/>
            <person name="Spannagl M."/>
            <person name="Mayer K.F.X."/>
            <person name="Lu F.H."/>
            <person name="Bevan M.W."/>
            <person name="Leroy P."/>
            <person name="Li P."/>
            <person name="You F.M."/>
            <person name="Sun Q."/>
            <person name="Liu Z."/>
            <person name="Lyons E."/>
            <person name="Wicker T."/>
            <person name="Salzberg S.L."/>
            <person name="Devos K.M."/>
            <person name="Dvorak J."/>
        </authorList>
    </citation>
    <scope>NUCLEOTIDE SEQUENCE [LARGE SCALE GENOMIC DNA]</scope>
    <source>
        <strain evidence="1">cv. AL8/78</strain>
    </source>
</reference>
<dbReference type="Gramene" id="AET7Gv21220100.1">
    <property type="protein sequence ID" value="AET7Gv21220100.1"/>
    <property type="gene ID" value="AET7Gv21220100"/>
</dbReference>
<keyword evidence="2" id="KW-1185">Reference proteome</keyword>
<proteinExistence type="predicted"/>
<evidence type="ECO:0000313" key="1">
    <source>
        <dbReference type="EnsemblPlants" id="AET7Gv21220100.1"/>
    </source>
</evidence>